<reference evidence="2 5" key="2">
    <citation type="journal article" date="2019" name="Int. J. Syst. Evol. Microbiol.">
        <title>The Global Catalogue of Microorganisms (GCM) 10K type strain sequencing project: providing services to taxonomists for standard genome sequencing and annotation.</title>
        <authorList>
            <consortium name="The Broad Institute Genomics Platform"/>
            <consortium name="The Broad Institute Genome Sequencing Center for Infectious Disease"/>
            <person name="Wu L."/>
            <person name="Ma J."/>
        </authorList>
    </citation>
    <scope>NUCLEOTIDE SEQUENCE [LARGE SCALE GENOMIC DNA]</scope>
    <source>
        <strain evidence="2 5">JCM 10664</strain>
    </source>
</reference>
<dbReference type="Proteomes" id="UP001500220">
    <property type="component" value="Unassembled WGS sequence"/>
</dbReference>
<proteinExistence type="predicted"/>
<dbReference type="EMBL" id="BAAAHC010000003">
    <property type="protein sequence ID" value="GAA0506004.1"/>
    <property type="molecule type" value="Genomic_DNA"/>
</dbReference>
<feature type="region of interest" description="Disordered" evidence="1">
    <location>
        <begin position="28"/>
        <end position="69"/>
    </location>
</feature>
<evidence type="ECO:0000313" key="5">
    <source>
        <dbReference type="Proteomes" id="UP001500220"/>
    </source>
</evidence>
<evidence type="ECO:0000313" key="2">
    <source>
        <dbReference type="EMBL" id="GAA0506004.1"/>
    </source>
</evidence>
<reference evidence="3" key="3">
    <citation type="submission" date="2020-09" db="EMBL/GenBank/DDBJ databases">
        <authorList>
            <person name="Sun Q."/>
            <person name="Zhou Y."/>
        </authorList>
    </citation>
    <scope>NUCLEOTIDE SEQUENCE</scope>
    <source>
        <strain evidence="3">CGMCC 4.7206</strain>
    </source>
</reference>
<evidence type="ECO:0000313" key="4">
    <source>
        <dbReference type="Proteomes" id="UP000597989"/>
    </source>
</evidence>
<organism evidence="3 4">
    <name type="scientific">Saccharopolyspora thermophila</name>
    <dbReference type="NCBI Taxonomy" id="89367"/>
    <lineage>
        <taxon>Bacteria</taxon>
        <taxon>Bacillati</taxon>
        <taxon>Actinomycetota</taxon>
        <taxon>Actinomycetes</taxon>
        <taxon>Pseudonocardiales</taxon>
        <taxon>Pseudonocardiaceae</taxon>
        <taxon>Saccharopolyspora</taxon>
    </lineage>
</organism>
<dbReference type="Proteomes" id="UP000597989">
    <property type="component" value="Unassembled WGS sequence"/>
</dbReference>
<evidence type="ECO:0000313" key="3">
    <source>
        <dbReference type="EMBL" id="GGJ05301.1"/>
    </source>
</evidence>
<feature type="region of interest" description="Disordered" evidence="1">
    <location>
        <begin position="133"/>
        <end position="155"/>
    </location>
</feature>
<reference evidence="3 4" key="1">
    <citation type="journal article" date="2014" name="Int. J. Syst. Evol. Microbiol.">
        <title>Complete genome sequence of Corynebacterium casei LMG S-19264T (=DSM 44701T), isolated from a smear-ripened cheese.</title>
        <authorList>
            <consortium name="US DOE Joint Genome Institute (JGI-PGF)"/>
            <person name="Walter F."/>
            <person name="Albersmeier A."/>
            <person name="Kalinowski J."/>
            <person name="Ruckert C."/>
        </authorList>
    </citation>
    <scope>NUCLEOTIDE SEQUENCE [LARGE SCALE GENOMIC DNA]</scope>
    <source>
        <strain evidence="3 4">CGMCC 4.7206</strain>
    </source>
</reference>
<reference evidence="2" key="4">
    <citation type="submission" date="2023-12" db="EMBL/GenBank/DDBJ databases">
        <authorList>
            <person name="Sun Q."/>
            <person name="Inoue M."/>
        </authorList>
    </citation>
    <scope>NUCLEOTIDE SEQUENCE</scope>
    <source>
        <strain evidence="2">JCM 10664</strain>
    </source>
</reference>
<gene>
    <name evidence="2" type="ORF">GCM10009545_05030</name>
    <name evidence="3" type="ORF">GCM10011581_48010</name>
</gene>
<sequence length="155" mass="16475">MNGTLVRPVEGAVHPHRSGPAAIAGMAGRCVGRGDAPTGPQGPGTPREGVSRTARGSGSEAPEGVQNSSLEFRRRRGRVWCGQWDYRCGVSWFSEAVAADSFAFLTFCFNLRDQLPDGQRSLTASGVLRAVGSPARRDQVEGGYTGDRGQLRQGD</sequence>
<protein>
    <submittedName>
        <fullName evidence="3">Uncharacterized protein</fullName>
    </submittedName>
</protein>
<dbReference type="EMBL" id="BMMT01000024">
    <property type="protein sequence ID" value="GGJ05301.1"/>
    <property type="molecule type" value="Genomic_DNA"/>
</dbReference>
<accession>A0A917NKR8</accession>
<keyword evidence="5" id="KW-1185">Reference proteome</keyword>
<evidence type="ECO:0000256" key="1">
    <source>
        <dbReference type="SAM" id="MobiDB-lite"/>
    </source>
</evidence>
<comment type="caution">
    <text evidence="3">The sequence shown here is derived from an EMBL/GenBank/DDBJ whole genome shotgun (WGS) entry which is preliminary data.</text>
</comment>
<dbReference type="AlphaFoldDB" id="A0A917NKR8"/>
<name>A0A917NKR8_9PSEU</name>